<reference evidence="6" key="1">
    <citation type="submission" date="2016-06" db="EMBL/GenBank/DDBJ databases">
        <authorList>
            <person name="Varghese N."/>
            <person name="Submissions Spin"/>
        </authorList>
    </citation>
    <scope>NUCLEOTIDE SEQUENCE [LARGE SCALE GENOMIC DNA]</scope>
    <source>
        <strain evidence="6">DSM 45161</strain>
    </source>
</reference>
<dbReference type="SUPFAM" id="SSF53335">
    <property type="entry name" value="S-adenosyl-L-methionine-dependent methyltransferases"/>
    <property type="match status" value="1"/>
</dbReference>
<dbReference type="RefSeq" id="WP_157745036.1">
    <property type="nucleotide sequence ID" value="NZ_LT607753.1"/>
</dbReference>
<sequence>MAAIPVRLTWAVDRLAPHPGHRVLEVGCGRGVAAELICRALTDGTLLAVDRSTGAVRAAEARNAAAVAAGRAAFRVAELAALDPADGPFDRILAVDVNLFWVGPPGVEYALLPRLLAPGGELHLCWQPPDPGRLTTIVDRVAARLRETGWTVEPAVRPDGPFCAVTARRPG</sequence>
<keyword evidence="1 5" id="KW-0489">Methyltransferase</keyword>
<dbReference type="Proteomes" id="UP000198215">
    <property type="component" value="Chromosome I"/>
</dbReference>
<evidence type="ECO:0000259" key="4">
    <source>
        <dbReference type="Pfam" id="PF13649"/>
    </source>
</evidence>
<dbReference type="InterPro" id="IPR029063">
    <property type="entry name" value="SAM-dependent_MTases_sf"/>
</dbReference>
<evidence type="ECO:0000313" key="5">
    <source>
        <dbReference type="EMBL" id="SCG63788.1"/>
    </source>
</evidence>
<dbReference type="PANTHER" id="PTHR43464:SF19">
    <property type="entry name" value="UBIQUINONE BIOSYNTHESIS O-METHYLTRANSFERASE, MITOCHONDRIAL"/>
    <property type="match status" value="1"/>
</dbReference>
<dbReference type="GO" id="GO:0032259">
    <property type="term" value="P:methylation"/>
    <property type="evidence" value="ECO:0007669"/>
    <property type="project" value="UniProtKB-KW"/>
</dbReference>
<evidence type="ECO:0000313" key="6">
    <source>
        <dbReference type="Proteomes" id="UP000198215"/>
    </source>
</evidence>
<evidence type="ECO:0000256" key="1">
    <source>
        <dbReference type="ARBA" id="ARBA00022603"/>
    </source>
</evidence>
<keyword evidence="2 5" id="KW-0808">Transferase</keyword>
<dbReference type="Gene3D" id="3.40.50.150">
    <property type="entry name" value="Vaccinia Virus protein VP39"/>
    <property type="match status" value="1"/>
</dbReference>
<dbReference type="PANTHER" id="PTHR43464">
    <property type="entry name" value="METHYLTRANSFERASE"/>
    <property type="match status" value="1"/>
</dbReference>
<feature type="domain" description="Methyltransferase" evidence="4">
    <location>
        <begin position="23"/>
        <end position="120"/>
    </location>
</feature>
<dbReference type="EMBL" id="LT607753">
    <property type="protein sequence ID" value="SCG63788.1"/>
    <property type="molecule type" value="Genomic_DNA"/>
</dbReference>
<gene>
    <name evidence="5" type="ORF">GA0070614_3705</name>
</gene>
<dbReference type="AlphaFoldDB" id="A0A1C5IZM7"/>
<keyword evidence="3" id="KW-0949">S-adenosyl-L-methionine</keyword>
<dbReference type="InterPro" id="IPR041698">
    <property type="entry name" value="Methyltransf_25"/>
</dbReference>
<name>A0A1C5IZM7_9ACTN</name>
<dbReference type="GO" id="GO:0008168">
    <property type="term" value="F:methyltransferase activity"/>
    <property type="evidence" value="ECO:0007669"/>
    <property type="project" value="UniProtKB-KW"/>
</dbReference>
<dbReference type="Pfam" id="PF13649">
    <property type="entry name" value="Methyltransf_25"/>
    <property type="match status" value="1"/>
</dbReference>
<accession>A0A1C5IZM7</accession>
<evidence type="ECO:0000256" key="3">
    <source>
        <dbReference type="ARBA" id="ARBA00022691"/>
    </source>
</evidence>
<proteinExistence type="predicted"/>
<dbReference type="OrthoDB" id="4571118at2"/>
<protein>
    <submittedName>
        <fullName evidence="5">Methyltransferase domain-containing protein</fullName>
    </submittedName>
</protein>
<keyword evidence="6" id="KW-1185">Reference proteome</keyword>
<evidence type="ECO:0000256" key="2">
    <source>
        <dbReference type="ARBA" id="ARBA00022679"/>
    </source>
</evidence>
<organism evidence="5 6">
    <name type="scientific">Micromonospora coxensis</name>
    <dbReference type="NCBI Taxonomy" id="356852"/>
    <lineage>
        <taxon>Bacteria</taxon>
        <taxon>Bacillati</taxon>
        <taxon>Actinomycetota</taxon>
        <taxon>Actinomycetes</taxon>
        <taxon>Micromonosporales</taxon>
        <taxon>Micromonosporaceae</taxon>
        <taxon>Micromonospora</taxon>
    </lineage>
</organism>